<dbReference type="GO" id="GO:0030001">
    <property type="term" value="P:metal ion transport"/>
    <property type="evidence" value="ECO:0007669"/>
    <property type="project" value="UniProtKB-ARBA"/>
</dbReference>
<feature type="transmembrane region" description="Helical" evidence="8">
    <location>
        <begin position="310"/>
        <end position="328"/>
    </location>
</feature>
<feature type="transmembrane region" description="Helical" evidence="8">
    <location>
        <begin position="227"/>
        <end position="248"/>
    </location>
</feature>
<evidence type="ECO:0000313" key="9">
    <source>
        <dbReference type="EMBL" id="HIS73719.1"/>
    </source>
</evidence>
<dbReference type="Pfam" id="PF02386">
    <property type="entry name" value="TrkH"/>
    <property type="match status" value="1"/>
</dbReference>
<keyword evidence="2" id="KW-0813">Transport</keyword>
<proteinExistence type="predicted"/>
<dbReference type="EMBL" id="DVJQ01000014">
    <property type="protein sequence ID" value="HIS73719.1"/>
    <property type="molecule type" value="Genomic_DNA"/>
</dbReference>
<protein>
    <recommendedName>
        <fullName evidence="11">Ktr system potassium uptake protein B</fullName>
    </recommendedName>
</protein>
<dbReference type="PANTHER" id="PTHR32024">
    <property type="entry name" value="TRK SYSTEM POTASSIUM UPTAKE PROTEIN TRKG-RELATED"/>
    <property type="match status" value="1"/>
</dbReference>
<organism evidence="9 10">
    <name type="scientific">Candidatus Galligastranaerophilus intestinavium</name>
    <dbReference type="NCBI Taxonomy" id="2840836"/>
    <lineage>
        <taxon>Bacteria</taxon>
        <taxon>Candidatus Galligastranaerophilus</taxon>
    </lineage>
</organism>
<feature type="transmembrane region" description="Helical" evidence="8">
    <location>
        <begin position="132"/>
        <end position="154"/>
    </location>
</feature>
<keyword evidence="3" id="KW-1003">Cell membrane</keyword>
<evidence type="ECO:0000256" key="6">
    <source>
        <dbReference type="ARBA" id="ARBA00023065"/>
    </source>
</evidence>
<dbReference type="InterPro" id="IPR003445">
    <property type="entry name" value="Cat_transpt"/>
</dbReference>
<name>A0A9D1JWS3_9BACT</name>
<evidence type="ECO:0000256" key="3">
    <source>
        <dbReference type="ARBA" id="ARBA00022475"/>
    </source>
</evidence>
<evidence type="ECO:0000256" key="5">
    <source>
        <dbReference type="ARBA" id="ARBA00022989"/>
    </source>
</evidence>
<dbReference type="PANTHER" id="PTHR32024:SF1">
    <property type="entry name" value="KTR SYSTEM POTASSIUM UPTAKE PROTEIN B"/>
    <property type="match status" value="1"/>
</dbReference>
<dbReference type="AlphaFoldDB" id="A0A9D1JWS3"/>
<reference evidence="9" key="2">
    <citation type="journal article" date="2021" name="PeerJ">
        <title>Extensive microbial diversity within the chicken gut microbiome revealed by metagenomics and culture.</title>
        <authorList>
            <person name="Gilroy R."/>
            <person name="Ravi A."/>
            <person name="Getino M."/>
            <person name="Pursley I."/>
            <person name="Horton D.L."/>
            <person name="Alikhan N.F."/>
            <person name="Baker D."/>
            <person name="Gharbi K."/>
            <person name="Hall N."/>
            <person name="Watson M."/>
            <person name="Adriaenssens E.M."/>
            <person name="Foster-Nyarko E."/>
            <person name="Jarju S."/>
            <person name="Secka A."/>
            <person name="Antonio M."/>
            <person name="Oren A."/>
            <person name="Chaudhuri R.R."/>
            <person name="La Ragione R."/>
            <person name="Hildebrand F."/>
            <person name="Pallen M.J."/>
        </authorList>
    </citation>
    <scope>NUCLEOTIDE SEQUENCE</scope>
    <source>
        <strain evidence="9">CHK152-2871</strain>
    </source>
</reference>
<evidence type="ECO:0008006" key="11">
    <source>
        <dbReference type="Google" id="ProtNLM"/>
    </source>
</evidence>
<dbReference type="GO" id="GO:0005886">
    <property type="term" value="C:plasma membrane"/>
    <property type="evidence" value="ECO:0007669"/>
    <property type="project" value="UniProtKB-SubCell"/>
</dbReference>
<keyword evidence="4 8" id="KW-0812">Transmembrane</keyword>
<evidence type="ECO:0000256" key="8">
    <source>
        <dbReference type="SAM" id="Phobius"/>
    </source>
</evidence>
<feature type="transmembrane region" description="Helical" evidence="8">
    <location>
        <begin position="193"/>
        <end position="215"/>
    </location>
</feature>
<feature type="transmembrane region" description="Helical" evidence="8">
    <location>
        <begin position="348"/>
        <end position="368"/>
    </location>
</feature>
<feature type="transmembrane region" description="Helical" evidence="8">
    <location>
        <begin position="404"/>
        <end position="424"/>
    </location>
</feature>
<feature type="transmembrane region" description="Helical" evidence="8">
    <location>
        <begin position="21"/>
        <end position="38"/>
    </location>
</feature>
<reference evidence="9" key="1">
    <citation type="submission" date="2020-10" db="EMBL/GenBank/DDBJ databases">
        <authorList>
            <person name="Gilroy R."/>
        </authorList>
    </citation>
    <scope>NUCLEOTIDE SEQUENCE</scope>
    <source>
        <strain evidence="9">CHK152-2871</strain>
    </source>
</reference>
<keyword evidence="5 8" id="KW-1133">Transmembrane helix</keyword>
<keyword evidence="7 8" id="KW-0472">Membrane</keyword>
<evidence type="ECO:0000313" key="10">
    <source>
        <dbReference type="Proteomes" id="UP000886865"/>
    </source>
</evidence>
<evidence type="ECO:0000256" key="1">
    <source>
        <dbReference type="ARBA" id="ARBA00004651"/>
    </source>
</evidence>
<keyword evidence="6" id="KW-0406">Ion transport</keyword>
<evidence type="ECO:0000256" key="2">
    <source>
        <dbReference type="ARBA" id="ARBA00022448"/>
    </source>
</evidence>
<dbReference type="GO" id="GO:0008324">
    <property type="term" value="F:monoatomic cation transmembrane transporter activity"/>
    <property type="evidence" value="ECO:0007669"/>
    <property type="project" value="InterPro"/>
</dbReference>
<accession>A0A9D1JWS3</accession>
<comment type="caution">
    <text evidence="9">The sequence shown here is derived from an EMBL/GenBank/DDBJ whole genome shotgun (WGS) entry which is preliminary data.</text>
</comment>
<gene>
    <name evidence="9" type="ORF">IAA86_01700</name>
</gene>
<evidence type="ECO:0000256" key="4">
    <source>
        <dbReference type="ARBA" id="ARBA00022692"/>
    </source>
</evidence>
<feature type="transmembrane region" description="Helical" evidence="8">
    <location>
        <begin position="77"/>
        <end position="101"/>
    </location>
</feature>
<comment type="subcellular location">
    <subcellularLocation>
        <location evidence="1">Cell membrane</location>
        <topology evidence="1">Multi-pass membrane protein</topology>
    </subcellularLocation>
</comment>
<feature type="transmembrane region" description="Helical" evidence="8">
    <location>
        <begin position="161"/>
        <end position="181"/>
    </location>
</feature>
<evidence type="ECO:0000256" key="7">
    <source>
        <dbReference type="ARBA" id="ARBA00023136"/>
    </source>
</evidence>
<sequence length="443" mass="48037">MNKSNEQFDFILKYPERILPVTFFLLCLAGGILLYLPFSSPHGVNFIDALFTAVSAVCVTGLSVVDFGSKFTGLGQFIVMLLIQVGGLGIMSISSIVFILLGKRMSLTHERSARYIFEAESKEDIKNSLILIFKYTFLVELIGAVILTGAFSFIEHNVLTGLKYGIFSAVSAFCNAGFFFTGDNLVSYNHYPIITYTISFLIILGGISPAICVTLMNLFKRKKLPPVSVIVLTVTCALLFFGTLFFFISEYNGVLSGMTIADKINNAWFQSVTARTAGFNSVDLSNINMGTFLLMVGLMIAGGSPGSTAGGLKTTTVGIFFLTFWNTIRGKDNIIRNRAIRIDTIQKAVTLTAAYFFILGISILMLLTTQSANPLKLIFEAVSALGTVGLTMGATTALDGVGKIIIIATMFLGRVAPATLVCYLNTRITDSRIGYPDAKISLT</sequence>
<dbReference type="Proteomes" id="UP000886865">
    <property type="component" value="Unassembled WGS sequence"/>
</dbReference>
<feature type="transmembrane region" description="Helical" evidence="8">
    <location>
        <begin position="44"/>
        <end position="65"/>
    </location>
</feature>